<evidence type="ECO:0000256" key="2">
    <source>
        <dbReference type="RuleBase" id="RU003939"/>
    </source>
</evidence>
<reference evidence="3" key="1">
    <citation type="journal article" date="2021" name="Proc. Natl. Acad. Sci. U.S.A.">
        <title>A Catalog of Tens of Thousands of Viruses from Human Metagenomes Reveals Hidden Associations with Chronic Diseases.</title>
        <authorList>
            <person name="Tisza M.J."/>
            <person name="Buck C.B."/>
        </authorList>
    </citation>
    <scope>NUCLEOTIDE SEQUENCE</scope>
    <source>
        <strain evidence="3">CtwHj1</strain>
    </source>
</reference>
<dbReference type="Pfam" id="PF00216">
    <property type="entry name" value="Bac_DNA_binding"/>
    <property type="match status" value="1"/>
</dbReference>
<keyword evidence="1" id="KW-0238">DNA-binding</keyword>
<dbReference type="InterPro" id="IPR000119">
    <property type="entry name" value="Hist_DNA-bd"/>
</dbReference>
<dbReference type="EMBL" id="BK016018">
    <property type="protein sequence ID" value="DAF89899.1"/>
    <property type="molecule type" value="Genomic_DNA"/>
</dbReference>
<sequence length="97" mass="11099">MNRSEFVRMLRNSDTMGTMNSIMMTERVVNQVLDTLQRAIVEHGFLKIQGFGVFEVVDVPERQGRNPRTGESIPIPAHKAVKFRPGKELREAVNCER</sequence>
<dbReference type="PANTHER" id="PTHR33175:SF3">
    <property type="entry name" value="DNA-BINDING PROTEIN HU-BETA"/>
    <property type="match status" value="1"/>
</dbReference>
<dbReference type="InterPro" id="IPR010992">
    <property type="entry name" value="IHF-like_DNA-bd_dom_sf"/>
</dbReference>
<dbReference type="SUPFAM" id="SSF47729">
    <property type="entry name" value="IHF-like DNA-binding proteins"/>
    <property type="match status" value="1"/>
</dbReference>
<proteinExistence type="inferred from homology"/>
<dbReference type="GO" id="GO:0030527">
    <property type="term" value="F:structural constituent of chromatin"/>
    <property type="evidence" value="ECO:0007669"/>
    <property type="project" value="InterPro"/>
</dbReference>
<dbReference type="PANTHER" id="PTHR33175">
    <property type="entry name" value="DNA-BINDING PROTEIN HU"/>
    <property type="match status" value="1"/>
</dbReference>
<accession>A0A8S5U619</accession>
<dbReference type="CDD" id="cd13831">
    <property type="entry name" value="HU"/>
    <property type="match status" value="1"/>
</dbReference>
<evidence type="ECO:0000313" key="3">
    <source>
        <dbReference type="EMBL" id="DAF89899.1"/>
    </source>
</evidence>
<dbReference type="GO" id="GO:0003677">
    <property type="term" value="F:DNA binding"/>
    <property type="evidence" value="ECO:0007669"/>
    <property type="project" value="UniProtKB-KW"/>
</dbReference>
<evidence type="ECO:0000256" key="1">
    <source>
        <dbReference type="ARBA" id="ARBA00023125"/>
    </source>
</evidence>
<dbReference type="PRINTS" id="PR01727">
    <property type="entry name" value="DNABINDINGHU"/>
</dbReference>
<protein>
    <submittedName>
        <fullName evidence="3">DNA binding protein</fullName>
    </submittedName>
</protein>
<dbReference type="SMART" id="SM00411">
    <property type="entry name" value="BHL"/>
    <property type="match status" value="1"/>
</dbReference>
<organism evidence="3">
    <name type="scientific">Siphoviridae sp. ctwHj1</name>
    <dbReference type="NCBI Taxonomy" id="2825727"/>
    <lineage>
        <taxon>Viruses</taxon>
        <taxon>Duplodnaviria</taxon>
        <taxon>Heunggongvirae</taxon>
        <taxon>Uroviricota</taxon>
        <taxon>Caudoviricetes</taxon>
    </lineage>
</organism>
<name>A0A8S5U619_9CAUD</name>
<comment type="similarity">
    <text evidence="2">Belongs to the bacterial histone-like protein family.</text>
</comment>
<dbReference type="Gene3D" id="4.10.520.10">
    <property type="entry name" value="IHF-like DNA-binding proteins"/>
    <property type="match status" value="1"/>
</dbReference>